<dbReference type="Proteomes" id="UP000276133">
    <property type="component" value="Unassembled WGS sequence"/>
</dbReference>
<gene>
    <name evidence="2" type="ORF">BpHYR1_025649</name>
</gene>
<protein>
    <submittedName>
        <fullName evidence="2">Uncharacterized protein</fullName>
    </submittedName>
</protein>
<name>A0A3M7SU85_BRAPC</name>
<evidence type="ECO:0000313" key="3">
    <source>
        <dbReference type="Proteomes" id="UP000276133"/>
    </source>
</evidence>
<evidence type="ECO:0000313" key="2">
    <source>
        <dbReference type="EMBL" id="RNA39265.1"/>
    </source>
</evidence>
<evidence type="ECO:0000256" key="1">
    <source>
        <dbReference type="SAM" id="MobiDB-lite"/>
    </source>
</evidence>
<sequence length="115" mass="13072">MSQVVVPPSPRGQLWRNYYKIIIFGENANFLERKYPHEHPDKTRRAKQQKHPSPGEMWTNKSGQSLANAAKGDQVSKCARPLVRKNTSGKYVHHSRQTQSFSYAEQDSGCDQSGV</sequence>
<keyword evidence="3" id="KW-1185">Reference proteome</keyword>
<comment type="caution">
    <text evidence="2">The sequence shown here is derived from an EMBL/GenBank/DDBJ whole genome shotgun (WGS) entry which is preliminary data.</text>
</comment>
<accession>A0A3M7SU85</accession>
<reference evidence="2 3" key="1">
    <citation type="journal article" date="2018" name="Sci. Rep.">
        <title>Genomic signatures of local adaptation to the degree of environmental predictability in rotifers.</title>
        <authorList>
            <person name="Franch-Gras L."/>
            <person name="Hahn C."/>
            <person name="Garcia-Roger E.M."/>
            <person name="Carmona M.J."/>
            <person name="Serra M."/>
            <person name="Gomez A."/>
        </authorList>
    </citation>
    <scope>NUCLEOTIDE SEQUENCE [LARGE SCALE GENOMIC DNA]</scope>
    <source>
        <strain evidence="2">HYR1</strain>
    </source>
</reference>
<dbReference type="EMBL" id="REGN01000772">
    <property type="protein sequence ID" value="RNA39265.1"/>
    <property type="molecule type" value="Genomic_DNA"/>
</dbReference>
<feature type="region of interest" description="Disordered" evidence="1">
    <location>
        <begin position="35"/>
        <end position="61"/>
    </location>
</feature>
<dbReference type="AlphaFoldDB" id="A0A3M7SU85"/>
<proteinExistence type="predicted"/>
<feature type="region of interest" description="Disordered" evidence="1">
    <location>
        <begin position="86"/>
        <end position="115"/>
    </location>
</feature>
<organism evidence="2 3">
    <name type="scientific">Brachionus plicatilis</name>
    <name type="common">Marine rotifer</name>
    <name type="synonym">Brachionus muelleri</name>
    <dbReference type="NCBI Taxonomy" id="10195"/>
    <lineage>
        <taxon>Eukaryota</taxon>
        <taxon>Metazoa</taxon>
        <taxon>Spiralia</taxon>
        <taxon>Gnathifera</taxon>
        <taxon>Rotifera</taxon>
        <taxon>Eurotatoria</taxon>
        <taxon>Monogononta</taxon>
        <taxon>Pseudotrocha</taxon>
        <taxon>Ploima</taxon>
        <taxon>Brachionidae</taxon>
        <taxon>Brachionus</taxon>
    </lineage>
</organism>
<feature type="compositionally biased region" description="Polar residues" evidence="1">
    <location>
        <begin position="97"/>
        <end position="115"/>
    </location>
</feature>